<evidence type="ECO:0000256" key="1">
    <source>
        <dbReference type="ARBA" id="ARBA00010688"/>
    </source>
</evidence>
<dbReference type="PANTHER" id="PTHR43320:SF3">
    <property type="entry name" value="CARBOHYDRATE KINASE PFKB DOMAIN-CONTAINING PROTEIN"/>
    <property type="match status" value="1"/>
</dbReference>
<evidence type="ECO:0000259" key="4">
    <source>
        <dbReference type="Pfam" id="PF00294"/>
    </source>
</evidence>
<dbReference type="InterPro" id="IPR029056">
    <property type="entry name" value="Ribokinase-like"/>
</dbReference>
<dbReference type="PROSITE" id="PS00584">
    <property type="entry name" value="PFKB_KINASES_2"/>
    <property type="match status" value="1"/>
</dbReference>
<dbReference type="InterPro" id="IPR002173">
    <property type="entry name" value="Carboh/pur_kinase_PfkB_CS"/>
</dbReference>
<dbReference type="SUPFAM" id="SSF53613">
    <property type="entry name" value="Ribokinase-like"/>
    <property type="match status" value="1"/>
</dbReference>
<dbReference type="Pfam" id="PF00294">
    <property type="entry name" value="PfkB"/>
    <property type="match status" value="1"/>
</dbReference>
<dbReference type="Proteomes" id="UP000249417">
    <property type="component" value="Unassembled WGS sequence"/>
</dbReference>
<dbReference type="PANTHER" id="PTHR43320">
    <property type="entry name" value="SUGAR KINASE"/>
    <property type="match status" value="1"/>
</dbReference>
<keyword evidence="3" id="KW-0418">Kinase</keyword>
<comment type="similarity">
    <text evidence="1">Belongs to the carbohydrate kinase PfkB family.</text>
</comment>
<keyword evidence="2" id="KW-0808">Transferase</keyword>
<dbReference type="InterPro" id="IPR011611">
    <property type="entry name" value="PfkB_dom"/>
</dbReference>
<dbReference type="InterPro" id="IPR052700">
    <property type="entry name" value="Carb_kinase_PfkB-like"/>
</dbReference>
<accession>A0A2W5MUR9</accession>
<evidence type="ECO:0000256" key="2">
    <source>
        <dbReference type="ARBA" id="ARBA00022679"/>
    </source>
</evidence>
<evidence type="ECO:0000313" key="5">
    <source>
        <dbReference type="EMBL" id="PZQ44896.1"/>
    </source>
</evidence>
<dbReference type="Gene3D" id="3.40.1190.20">
    <property type="match status" value="1"/>
</dbReference>
<dbReference type="CDD" id="cd01168">
    <property type="entry name" value="adenosine_kinase"/>
    <property type="match status" value="1"/>
</dbReference>
<organism evidence="5 6">
    <name type="scientific">Micavibrio aeruginosavorus</name>
    <dbReference type="NCBI Taxonomy" id="349221"/>
    <lineage>
        <taxon>Bacteria</taxon>
        <taxon>Pseudomonadati</taxon>
        <taxon>Bdellovibrionota</taxon>
        <taxon>Bdellovibrionia</taxon>
        <taxon>Bdellovibrionales</taxon>
        <taxon>Pseudobdellovibrionaceae</taxon>
        <taxon>Micavibrio</taxon>
    </lineage>
</organism>
<comment type="caution">
    <text evidence="5">The sequence shown here is derived from an EMBL/GenBank/DDBJ whole genome shotgun (WGS) entry which is preliminary data.</text>
</comment>
<sequence length="328" mass="34783">MSFDLCGIGNACIDITAHVDDAFLAQWNYPKSICTYLLLDEANRLEAALTDPAYIPGGCAANVAATISALGGKSAFMGRLAKDTVGAKFLKDLETRNIRYIANASPDNETGSTRVFALITPDKERTFATYYGVQEDIDDSDLDELAIRQSNFLYLDGYALNSRKGGHVFLNAAATAHSADKLVAFAPSDLSILDKYSAAVNAIIDVSDVILCNKQEALLLSQTDNLQDAIKFLQGMFARGSVTVGDQGAYVFDKSTAHHIPAATLPGPMVDTNGAGDAFAGGFLYGLSNNMRLEQAARLGNLCAAAIITRAGARPAPDCQPLLKALAA</sequence>
<evidence type="ECO:0000313" key="6">
    <source>
        <dbReference type="Proteomes" id="UP000249417"/>
    </source>
</evidence>
<gene>
    <name evidence="5" type="ORF">DI551_09170</name>
</gene>
<reference evidence="5 6" key="1">
    <citation type="submission" date="2017-08" db="EMBL/GenBank/DDBJ databases">
        <title>Infants hospitalized years apart are colonized by the same room-sourced microbial strains.</title>
        <authorList>
            <person name="Brooks B."/>
            <person name="Olm M.R."/>
            <person name="Firek B.A."/>
            <person name="Baker R."/>
            <person name="Thomas B.C."/>
            <person name="Morowitz M.J."/>
            <person name="Banfield J.F."/>
        </authorList>
    </citation>
    <scope>NUCLEOTIDE SEQUENCE [LARGE SCALE GENOMIC DNA]</scope>
    <source>
        <strain evidence="5">S2_005_002_R2_29</strain>
    </source>
</reference>
<dbReference type="AlphaFoldDB" id="A0A2W5MUR9"/>
<evidence type="ECO:0000256" key="3">
    <source>
        <dbReference type="ARBA" id="ARBA00022777"/>
    </source>
</evidence>
<proteinExistence type="inferred from homology"/>
<dbReference type="EMBL" id="QFQB01000073">
    <property type="protein sequence ID" value="PZQ44896.1"/>
    <property type="molecule type" value="Genomic_DNA"/>
</dbReference>
<dbReference type="GO" id="GO:0016301">
    <property type="term" value="F:kinase activity"/>
    <property type="evidence" value="ECO:0007669"/>
    <property type="project" value="UniProtKB-KW"/>
</dbReference>
<feature type="domain" description="Carbohydrate kinase PfkB" evidence="4">
    <location>
        <begin position="50"/>
        <end position="315"/>
    </location>
</feature>
<protein>
    <recommendedName>
        <fullName evidence="4">Carbohydrate kinase PfkB domain-containing protein</fullName>
    </recommendedName>
</protein>
<name>A0A2W5MUR9_9BACT</name>